<dbReference type="RefSeq" id="WP_062237511.1">
    <property type="nucleotide sequence ID" value="NZ_JBPJFL010000001.1"/>
</dbReference>
<feature type="region of interest" description="Disordered" evidence="6">
    <location>
        <begin position="1"/>
        <end position="30"/>
    </location>
</feature>
<feature type="transmembrane region" description="Helical" evidence="7">
    <location>
        <begin position="72"/>
        <end position="95"/>
    </location>
</feature>
<feature type="compositionally biased region" description="Polar residues" evidence="6">
    <location>
        <begin position="937"/>
        <end position="946"/>
    </location>
</feature>
<keyword evidence="7" id="KW-0472">Membrane</keyword>
<protein>
    <recommendedName>
        <fullName evidence="2">histidine kinase</fullName>
        <ecNumber evidence="2">2.7.13.3</ecNumber>
    </recommendedName>
</protein>
<feature type="compositionally biased region" description="Gly residues" evidence="6">
    <location>
        <begin position="472"/>
        <end position="481"/>
    </location>
</feature>
<feature type="compositionally biased region" description="Gly residues" evidence="6">
    <location>
        <begin position="504"/>
        <end position="522"/>
    </location>
</feature>
<sequence>MSHLRAPAARADRREGGRHGRQVARPAPSLPETHIRPQLLRLAVLPPIAVALSGCAAVLFTVRTTGARPGLVLWGVLGGALSVTLAGILIAAVAADRAAATVSDRVGALRRSSARREAELRALVEGLRRGEVPPGRAPRSGPAEGADDFELLAADLTRAHDGAVTAVVQAAQLSSQAGSEQKLEVFVNLARRLQSLVHREISILDELENEIEDPDLLKGLFHVDHLATRIRRHAENLAVLGGAVSRRQWSNPVPMTEVLRSAIAEVEQYSRVKLVPPIDGTLRGHAVADVIHLLAELVENATVFSAPHTQVLLRANLVTSGLAVEVEDRGLGMPVAEQQRMNALLTDPDQVNVASLLADGRIGLFVVSQLAKRHGIHVRLQSNIYGGVQAVLVVPQALLGSAPGAVGAQPPEGAVSGVGAPRSPGPQRPGAQARHRGAPAEPRPGGDPSRRQSQGAAGAQLNGRTTPAVNGGSAGTRGAEGGRTAPAEGEGGGGRGRGGDASSRGGGGGANGDGANGDGRAPGAGDRASSDTGRPGASPAVGGVEDPAEEGSRAQAGGEFAPGAGGPEANAGGRGIGGAGSAANGAATSGGSLSALEGDASVSHGRGSGFDGSDPLSSGGPSLNGASGVAAGGTGPSAGGDGAGAGGIGPLAGGHGAGSQGNGSPVDGYGVDSPGGGSSVHGNGVGSHGDGSSVRGNGVGPHGDASSADGGGVGSHGSGRALGEGKGGRPAPLPVRGARAGRPNPADAVPGIKPADRRLVAEHVVAPPTPRAGTVRGTMGKPQLPRRRAQEHIVPQLRGGPAPRQDAEYLTGHDPGLMAAFQRGISLAEAQQHLESDPGEQGPSLPVAPPHMASDPMGPAHTAAGHMEPHPGGPQHTAAVHMESGHTGPAHTAAAPMDPLSHMPPASAESSRVPSPDPSAAYEFDFHLRRGRGRTDATPTTESASIDATHPDVTPLDVTPMERPHISDPHGLGPDHTTHRHDGSAPAG</sequence>
<dbReference type="Pfam" id="PF02518">
    <property type="entry name" value="HATPase_c"/>
    <property type="match status" value="1"/>
</dbReference>
<comment type="catalytic activity">
    <reaction evidence="1">
        <text>ATP + protein L-histidine = ADP + protein N-phospho-L-histidine.</text>
        <dbReference type="EC" id="2.7.13.3"/>
    </reaction>
</comment>
<dbReference type="InterPro" id="IPR050428">
    <property type="entry name" value="TCS_sensor_his_kinase"/>
</dbReference>
<feature type="compositionally biased region" description="Low complexity" evidence="6">
    <location>
        <begin position="690"/>
        <end position="708"/>
    </location>
</feature>
<keyword evidence="7" id="KW-0812">Transmembrane</keyword>
<keyword evidence="4" id="KW-0808">Transferase</keyword>
<dbReference type="GO" id="GO:0005886">
    <property type="term" value="C:plasma membrane"/>
    <property type="evidence" value="ECO:0007669"/>
    <property type="project" value="TreeGrafter"/>
</dbReference>
<feature type="compositionally biased region" description="Gly residues" evidence="6">
    <location>
        <begin position="630"/>
        <end position="661"/>
    </location>
</feature>
<reference evidence="9 10" key="1">
    <citation type="submission" date="2015-10" db="EMBL/GenBank/DDBJ databases">
        <title>Draft genome sequence of Streptomyces griseorubiginosus DSM 40469, type strain for the species Streptomyces griseorubiginosus.</title>
        <authorList>
            <person name="Ruckert C."/>
            <person name="Winkler A."/>
            <person name="Kalinowski J."/>
            <person name="Kampfer P."/>
            <person name="Glaeser S."/>
        </authorList>
    </citation>
    <scope>NUCLEOTIDE SEQUENCE [LARGE SCALE GENOMIC DNA]</scope>
    <source>
        <strain evidence="9 10">DSM 40469</strain>
    </source>
</reference>
<dbReference type="EC" id="2.7.13.3" evidence="2"/>
<keyword evidence="7" id="KW-1133">Transmembrane helix</keyword>
<dbReference type="Gene3D" id="3.30.565.10">
    <property type="entry name" value="Histidine kinase-like ATPase, C-terminal domain"/>
    <property type="match status" value="1"/>
</dbReference>
<feature type="domain" description="Histidine kinase/HSP90-like ATPase" evidence="8">
    <location>
        <begin position="289"/>
        <end position="396"/>
    </location>
</feature>
<evidence type="ECO:0000313" key="9">
    <source>
        <dbReference type="EMBL" id="KUN67669.1"/>
    </source>
</evidence>
<dbReference type="SUPFAM" id="SSF55874">
    <property type="entry name" value="ATPase domain of HSP90 chaperone/DNA topoisomerase II/histidine kinase"/>
    <property type="match status" value="1"/>
</dbReference>
<dbReference type="GO" id="GO:0004673">
    <property type="term" value="F:protein histidine kinase activity"/>
    <property type="evidence" value="ECO:0007669"/>
    <property type="project" value="UniProtKB-EC"/>
</dbReference>
<proteinExistence type="predicted"/>
<keyword evidence="3" id="KW-0597">Phosphoprotein</keyword>
<dbReference type="PANTHER" id="PTHR45436">
    <property type="entry name" value="SENSOR HISTIDINE KINASE YKOH"/>
    <property type="match status" value="1"/>
</dbReference>
<evidence type="ECO:0000256" key="5">
    <source>
        <dbReference type="ARBA" id="ARBA00022777"/>
    </source>
</evidence>
<feature type="region of interest" description="Disordered" evidence="6">
    <location>
        <begin position="768"/>
        <end position="789"/>
    </location>
</feature>
<dbReference type="AlphaFoldDB" id="A0A101S543"/>
<dbReference type="EMBL" id="LMWV01000008">
    <property type="protein sequence ID" value="KUN67669.1"/>
    <property type="molecule type" value="Genomic_DNA"/>
</dbReference>
<accession>A0A101S543</accession>
<evidence type="ECO:0000256" key="4">
    <source>
        <dbReference type="ARBA" id="ARBA00022679"/>
    </source>
</evidence>
<evidence type="ECO:0000256" key="7">
    <source>
        <dbReference type="SAM" id="Phobius"/>
    </source>
</evidence>
<feature type="compositionally biased region" description="Low complexity" evidence="6">
    <location>
        <begin position="554"/>
        <end position="571"/>
    </location>
</feature>
<evidence type="ECO:0000313" key="10">
    <source>
        <dbReference type="Proteomes" id="UP000054375"/>
    </source>
</evidence>
<evidence type="ECO:0000256" key="6">
    <source>
        <dbReference type="SAM" id="MobiDB-lite"/>
    </source>
</evidence>
<feature type="compositionally biased region" description="Low complexity" evidence="6">
    <location>
        <begin position="581"/>
        <end position="598"/>
    </location>
</feature>
<feature type="compositionally biased region" description="Basic and acidic residues" evidence="6">
    <location>
        <begin position="976"/>
        <end position="988"/>
    </location>
</feature>
<organism evidence="9 10">
    <name type="scientific">Streptomyces griseorubiginosus</name>
    <dbReference type="NCBI Taxonomy" id="67304"/>
    <lineage>
        <taxon>Bacteria</taxon>
        <taxon>Bacillati</taxon>
        <taxon>Actinomycetota</taxon>
        <taxon>Actinomycetes</taxon>
        <taxon>Kitasatosporales</taxon>
        <taxon>Streptomycetaceae</taxon>
        <taxon>Streptomyces</taxon>
    </lineage>
</organism>
<gene>
    <name evidence="9" type="ORF">AQJ54_14065</name>
</gene>
<keyword evidence="5" id="KW-0418">Kinase</keyword>
<feature type="compositionally biased region" description="Gly residues" evidence="6">
    <location>
        <begin position="673"/>
        <end position="689"/>
    </location>
</feature>
<dbReference type="PANTHER" id="PTHR45436:SF5">
    <property type="entry name" value="SENSOR HISTIDINE KINASE TRCS"/>
    <property type="match status" value="1"/>
</dbReference>
<dbReference type="InterPro" id="IPR003594">
    <property type="entry name" value="HATPase_dom"/>
</dbReference>
<keyword evidence="10" id="KW-1185">Reference proteome</keyword>
<comment type="caution">
    <text evidence="9">The sequence shown here is derived from an EMBL/GenBank/DDBJ whole genome shotgun (WGS) entry which is preliminary data.</text>
</comment>
<evidence type="ECO:0000259" key="8">
    <source>
        <dbReference type="Pfam" id="PF02518"/>
    </source>
</evidence>
<feature type="transmembrane region" description="Helical" evidence="7">
    <location>
        <begin position="39"/>
        <end position="60"/>
    </location>
</feature>
<dbReference type="InterPro" id="IPR036890">
    <property type="entry name" value="HATPase_C_sf"/>
</dbReference>
<dbReference type="GO" id="GO:0000160">
    <property type="term" value="P:phosphorelay signal transduction system"/>
    <property type="evidence" value="ECO:0007669"/>
    <property type="project" value="TreeGrafter"/>
</dbReference>
<name>A0A101S543_9ACTN</name>
<feature type="compositionally biased region" description="Low complexity" evidence="6">
    <location>
        <begin position="611"/>
        <end position="629"/>
    </location>
</feature>
<evidence type="ECO:0000256" key="3">
    <source>
        <dbReference type="ARBA" id="ARBA00022553"/>
    </source>
</evidence>
<evidence type="ECO:0000256" key="2">
    <source>
        <dbReference type="ARBA" id="ARBA00012438"/>
    </source>
</evidence>
<evidence type="ECO:0000256" key="1">
    <source>
        <dbReference type="ARBA" id="ARBA00000085"/>
    </source>
</evidence>
<dbReference type="Proteomes" id="UP000054375">
    <property type="component" value="Unassembled WGS sequence"/>
</dbReference>
<feature type="compositionally biased region" description="Gly residues" evidence="6">
    <location>
        <begin position="709"/>
        <end position="725"/>
    </location>
</feature>
<feature type="region of interest" description="Disordered" evidence="6">
    <location>
        <begin position="403"/>
        <end position="753"/>
    </location>
</feature>
<feature type="region of interest" description="Disordered" evidence="6">
    <location>
        <begin position="833"/>
        <end position="988"/>
    </location>
</feature>